<protein>
    <submittedName>
        <fullName evidence="2">Uncharacterized protein</fullName>
    </submittedName>
</protein>
<dbReference type="AlphaFoldDB" id="A0AA35Y048"/>
<reference evidence="2" key="1">
    <citation type="submission" date="2023-03" db="EMBL/GenBank/DDBJ databases">
        <authorList>
            <person name="Pearce D."/>
        </authorList>
    </citation>
    <scope>NUCLEOTIDE SEQUENCE</scope>
    <source>
        <strain evidence="2">Mc</strain>
    </source>
</reference>
<feature type="region of interest" description="Disordered" evidence="1">
    <location>
        <begin position="31"/>
        <end position="52"/>
    </location>
</feature>
<evidence type="ECO:0000313" key="3">
    <source>
        <dbReference type="Proteomes" id="UP001158598"/>
    </source>
</evidence>
<gene>
    <name evidence="2" type="ORF">MCNOR_1611</name>
</gene>
<name>A0AA35Y048_METCP</name>
<dbReference type="Proteomes" id="UP001158598">
    <property type="component" value="Chromosome"/>
</dbReference>
<evidence type="ECO:0000256" key="1">
    <source>
        <dbReference type="SAM" id="MobiDB-lite"/>
    </source>
</evidence>
<sequence>MQGPWLLSQWEGKWTAGQHYGWRMKKTKIAENRADQDRPVTDTTPQGYWMGA</sequence>
<proteinExistence type="predicted"/>
<dbReference type="EMBL" id="OX458332">
    <property type="protein sequence ID" value="CAI8803333.1"/>
    <property type="molecule type" value="Genomic_DNA"/>
</dbReference>
<evidence type="ECO:0000313" key="2">
    <source>
        <dbReference type="EMBL" id="CAI8803333.1"/>
    </source>
</evidence>
<feature type="compositionally biased region" description="Basic and acidic residues" evidence="1">
    <location>
        <begin position="31"/>
        <end position="40"/>
    </location>
</feature>
<accession>A0AA35Y048</accession>
<organism evidence="2 3">
    <name type="scientific">Methylococcus capsulatus</name>
    <dbReference type="NCBI Taxonomy" id="414"/>
    <lineage>
        <taxon>Bacteria</taxon>
        <taxon>Pseudomonadati</taxon>
        <taxon>Pseudomonadota</taxon>
        <taxon>Gammaproteobacteria</taxon>
        <taxon>Methylococcales</taxon>
        <taxon>Methylococcaceae</taxon>
        <taxon>Methylococcus</taxon>
    </lineage>
</organism>